<reference evidence="3" key="1">
    <citation type="submission" date="2022-11" db="UniProtKB">
        <authorList>
            <consortium name="WormBaseParasite"/>
        </authorList>
    </citation>
    <scope>IDENTIFICATION</scope>
</reference>
<dbReference type="WBParaSite" id="scf7180000424005.g12018">
    <property type="protein sequence ID" value="scf7180000424005.g12018"/>
    <property type="gene ID" value="scf7180000424005.g12018"/>
</dbReference>
<evidence type="ECO:0000256" key="1">
    <source>
        <dbReference type="SAM" id="MobiDB-lite"/>
    </source>
</evidence>
<evidence type="ECO:0000313" key="2">
    <source>
        <dbReference type="Proteomes" id="UP000887560"/>
    </source>
</evidence>
<keyword evidence="2" id="KW-1185">Reference proteome</keyword>
<feature type="compositionally biased region" description="Low complexity" evidence="1">
    <location>
        <begin position="39"/>
        <end position="48"/>
    </location>
</feature>
<organism evidence="2 3">
    <name type="scientific">Meloidogyne floridensis</name>
    <dbReference type="NCBI Taxonomy" id="298350"/>
    <lineage>
        <taxon>Eukaryota</taxon>
        <taxon>Metazoa</taxon>
        <taxon>Ecdysozoa</taxon>
        <taxon>Nematoda</taxon>
        <taxon>Chromadorea</taxon>
        <taxon>Rhabditida</taxon>
        <taxon>Tylenchina</taxon>
        <taxon>Tylenchomorpha</taxon>
        <taxon>Tylenchoidea</taxon>
        <taxon>Meloidogynidae</taxon>
        <taxon>Meloidogyninae</taxon>
        <taxon>Meloidogyne</taxon>
    </lineage>
</organism>
<name>A0A915P5C3_9BILA</name>
<proteinExistence type="predicted"/>
<protein>
    <submittedName>
        <fullName evidence="3">Uncharacterized protein</fullName>
    </submittedName>
</protein>
<sequence length="102" mass="11600">MQSRTSLFIQKTFNRSARTSFGLFDRPESREGTATTNHSGGSRTTSYSSTCSSIRNSNGLLCNRDEPITLFRLELERLQYILHFPEEVAFQVALIKYSSNVK</sequence>
<accession>A0A915P5C3</accession>
<feature type="region of interest" description="Disordered" evidence="1">
    <location>
        <begin position="24"/>
        <end position="48"/>
    </location>
</feature>
<evidence type="ECO:0000313" key="3">
    <source>
        <dbReference type="WBParaSite" id="scf7180000424005.g12018"/>
    </source>
</evidence>
<dbReference type="Proteomes" id="UP000887560">
    <property type="component" value="Unplaced"/>
</dbReference>
<dbReference type="AlphaFoldDB" id="A0A915P5C3"/>